<organism evidence="2">
    <name type="scientific">Vibrio parahaemolyticus</name>
    <dbReference type="NCBI Taxonomy" id="670"/>
    <lineage>
        <taxon>Bacteria</taxon>
        <taxon>Pseudomonadati</taxon>
        <taxon>Pseudomonadota</taxon>
        <taxon>Gammaproteobacteria</taxon>
        <taxon>Vibrionales</taxon>
        <taxon>Vibrionaceae</taxon>
        <taxon>Vibrio</taxon>
    </lineage>
</organism>
<evidence type="ECO:0000256" key="1">
    <source>
        <dbReference type="SAM" id="Phobius"/>
    </source>
</evidence>
<dbReference type="EMBL" id="DACQKT010000003">
    <property type="protein sequence ID" value="HAS6677078.1"/>
    <property type="molecule type" value="Genomic_DNA"/>
</dbReference>
<dbReference type="EMBL" id="DACQKT010000084">
    <property type="protein sequence ID" value="HAS6680845.1"/>
    <property type="molecule type" value="Genomic_DNA"/>
</dbReference>
<name>A0A4S3TAN4_VIBPH</name>
<dbReference type="EMBL" id="CP034299">
    <property type="protein sequence ID" value="QHH11249.1"/>
    <property type="molecule type" value="Genomic_DNA"/>
</dbReference>
<sequence length="62" mass="7669">MPWRPWVHHNHIMMSVFMLVLTFMVVMVMMMLVFMTVSVFWICHRFRTEHTQRQHNANHGNR</sequence>
<accession>A0A4S3TAN4</accession>
<evidence type="ECO:0000313" key="5">
    <source>
        <dbReference type="Proteomes" id="UP000464718"/>
    </source>
</evidence>
<dbReference type="AlphaFoldDB" id="A0A4S3TAN4"/>
<evidence type="ECO:0000313" key="4">
    <source>
        <dbReference type="EMBL" id="QHH11249.1"/>
    </source>
</evidence>
<reference evidence="2" key="1">
    <citation type="journal article" date="2018" name="Genome Biol.">
        <title>SKESA: strategic k-mer extension for scrupulous assemblies.</title>
        <authorList>
            <person name="Souvorov A."/>
            <person name="Agarwala R."/>
            <person name="Lipman D.J."/>
        </authorList>
    </citation>
    <scope>NUCLEOTIDE SEQUENCE</scope>
    <source>
        <strain evidence="2">1930</strain>
    </source>
</reference>
<keyword evidence="1" id="KW-0812">Transmembrane</keyword>
<reference evidence="2" key="3">
    <citation type="submission" date="2019-12" db="EMBL/GenBank/DDBJ databases">
        <authorList>
            <consortium name="NCBI Pathogen Detection Project"/>
        </authorList>
    </citation>
    <scope>NUCLEOTIDE SEQUENCE</scope>
    <source>
        <strain evidence="2">1930</strain>
    </source>
</reference>
<dbReference type="Proteomes" id="UP000856022">
    <property type="component" value="Unassembled WGS sequence"/>
</dbReference>
<dbReference type="Proteomes" id="UP000464718">
    <property type="component" value="Chromosome ii"/>
</dbReference>
<proteinExistence type="predicted"/>
<keyword evidence="1" id="KW-0472">Membrane</keyword>
<gene>
    <name evidence="4" type="ORF">EHC69_18225</name>
    <name evidence="2" type="ORF">I7278_09685</name>
    <name evidence="3" type="ORF">I7278_29245</name>
</gene>
<evidence type="ECO:0000313" key="2">
    <source>
        <dbReference type="EMBL" id="HAS6677078.1"/>
    </source>
</evidence>
<keyword evidence="1" id="KW-1133">Transmembrane helix</keyword>
<evidence type="ECO:0000313" key="3">
    <source>
        <dbReference type="EMBL" id="HAS6680845.1"/>
    </source>
</evidence>
<protein>
    <submittedName>
        <fullName evidence="2">Uncharacterized protein</fullName>
    </submittedName>
</protein>
<reference evidence="4 5" key="2">
    <citation type="submission" date="2018-12" db="EMBL/GenBank/DDBJ databases">
        <title>Genomic insights into the evolutionary origins and pathogenicity of five Vibrio parahaemolyticus strains isolated from the shrimp with acute hepatopancreatic necrosis disease (AHPND).</title>
        <authorList>
            <person name="Yang Q."/>
            <person name="Dong X."/>
            <person name="Xie G."/>
            <person name="Fu S."/>
            <person name="Zou P."/>
            <person name="Sun J."/>
            <person name="Wang Y."/>
            <person name="Huang J."/>
        </authorList>
    </citation>
    <scope>NUCLEOTIDE SEQUENCE [LARGE SCALE GENOMIC DNA]</scope>
    <source>
        <strain evidence="4 5">20160303005-1</strain>
    </source>
</reference>
<feature type="transmembrane region" description="Helical" evidence="1">
    <location>
        <begin position="12"/>
        <end position="43"/>
    </location>
</feature>